<feature type="domain" description="Integrase catalytic" evidence="1">
    <location>
        <begin position="10"/>
        <end position="196"/>
    </location>
</feature>
<dbReference type="InterPro" id="IPR012337">
    <property type="entry name" value="RNaseH-like_sf"/>
</dbReference>
<dbReference type="GeneID" id="113068424"/>
<dbReference type="GO" id="GO:0003676">
    <property type="term" value="F:nucleic acid binding"/>
    <property type="evidence" value="ECO:0007669"/>
    <property type="project" value="InterPro"/>
</dbReference>
<protein>
    <submittedName>
        <fullName evidence="3">Uncharacterized protein LOC113068424 isoform X3</fullName>
    </submittedName>
</protein>
<dbReference type="PANTHER" id="PTHR47331">
    <property type="entry name" value="PHD-TYPE DOMAIN-CONTAINING PROTEIN"/>
    <property type="match status" value="1"/>
</dbReference>
<dbReference type="RefSeq" id="XP_026096995.1">
    <property type="nucleotide sequence ID" value="XM_026241210.1"/>
</dbReference>
<name>A0A6P6MJV4_CARAU</name>
<keyword evidence="2" id="KW-1185">Reference proteome</keyword>
<gene>
    <name evidence="3" type="primary">LOC113068424</name>
</gene>
<dbReference type="PROSITE" id="PS50994">
    <property type="entry name" value="INTEGRASE"/>
    <property type="match status" value="1"/>
</dbReference>
<organism evidence="2 3">
    <name type="scientific">Carassius auratus</name>
    <name type="common">Goldfish</name>
    <dbReference type="NCBI Taxonomy" id="7957"/>
    <lineage>
        <taxon>Eukaryota</taxon>
        <taxon>Metazoa</taxon>
        <taxon>Chordata</taxon>
        <taxon>Craniata</taxon>
        <taxon>Vertebrata</taxon>
        <taxon>Euteleostomi</taxon>
        <taxon>Actinopterygii</taxon>
        <taxon>Neopterygii</taxon>
        <taxon>Teleostei</taxon>
        <taxon>Ostariophysi</taxon>
        <taxon>Cypriniformes</taxon>
        <taxon>Cyprinidae</taxon>
        <taxon>Cyprininae</taxon>
        <taxon>Carassius</taxon>
    </lineage>
</organism>
<reference evidence="3" key="1">
    <citation type="submission" date="2025-08" db="UniProtKB">
        <authorList>
            <consortium name="RefSeq"/>
        </authorList>
    </citation>
    <scope>IDENTIFICATION</scope>
    <source>
        <strain evidence="3">Wakin</strain>
        <tissue evidence="3">Muscle</tissue>
    </source>
</reference>
<proteinExistence type="predicted"/>
<dbReference type="GO" id="GO:0015074">
    <property type="term" value="P:DNA integration"/>
    <property type="evidence" value="ECO:0007669"/>
    <property type="project" value="InterPro"/>
</dbReference>
<dbReference type="Proteomes" id="UP000515129">
    <property type="component" value="Linkage group LG44F"/>
</dbReference>
<sequence>MSDLPSSKLRLFKPPFWSTGMDCFGPFHVNIGRRMEKRWGILFKCQTTRCLHLDLLSSLNVDSFLMALRRFISRRGRPYEILCDQGSNFRGAARELKEAFQNLTTELQVKLESQQIKFKFNPPQAPHFGGSWEREVRSVKTALRVVLGSQTVSEEVLRTVLTEVEGVLNSKPLGYASSNISDLDPITPNLLLMGRRDSSLPQVIYANTKLFGRRSWRHSQVLVDQFWTSFIRYYLPGLQLRQKWNREQPNLNDSAVVLVIDSQLPRASWPIGRVVRLLPSQDGRVRVAEIVINGKTHVRPVAKLIPLPKIDE</sequence>
<evidence type="ECO:0000259" key="1">
    <source>
        <dbReference type="PROSITE" id="PS50994"/>
    </source>
</evidence>
<dbReference type="Pfam" id="PF18701">
    <property type="entry name" value="DUF5641"/>
    <property type="match status" value="1"/>
</dbReference>
<dbReference type="Gene3D" id="3.30.420.10">
    <property type="entry name" value="Ribonuclease H-like superfamily/Ribonuclease H"/>
    <property type="match status" value="1"/>
</dbReference>
<evidence type="ECO:0000313" key="2">
    <source>
        <dbReference type="Proteomes" id="UP000515129"/>
    </source>
</evidence>
<dbReference type="InterPro" id="IPR040676">
    <property type="entry name" value="DUF5641"/>
</dbReference>
<evidence type="ECO:0000313" key="3">
    <source>
        <dbReference type="RefSeq" id="XP_026096995.1"/>
    </source>
</evidence>
<dbReference type="InterPro" id="IPR001584">
    <property type="entry name" value="Integrase_cat-core"/>
</dbReference>
<dbReference type="InterPro" id="IPR036397">
    <property type="entry name" value="RNaseH_sf"/>
</dbReference>
<dbReference type="SUPFAM" id="SSF53098">
    <property type="entry name" value="Ribonuclease H-like"/>
    <property type="match status" value="1"/>
</dbReference>
<dbReference type="AlphaFoldDB" id="A0A6P6MJV4"/>
<accession>A0A6P6MJV4</accession>